<sequence length="289" mass="32598">MGLRFVKACRDNPRLPFDGDRLSKQIPMSPANYLELIEQVKKDHSLGPFWTHKLLYDYDPSAGLLTFNKRSTFHEELATQVADDILDQVNKIRDDPAQPTVVCPFDWSIFGGVWKSVCPFGNAWLPDGCSVQGKRFYARGGPIGRPPSHICKFDLGAAGIVIEISYEQNERDLRDIASKYIYESHGAINVVLAISVPRRLGPATVYEWRSRMAEDAQGRKWTQMYENEPKVFRTSNDEPTKEGGHIYLTLHDLFPANQRDGIPALPITIDLNDLASYVTSAENHYLGLA</sequence>
<reference evidence="1 2" key="1">
    <citation type="submission" date="2019-06" db="EMBL/GenBank/DDBJ databases">
        <title>Draft genome sequence of the filamentous fungus Phialemoniopsis curvata isolated from diesel fuel.</title>
        <authorList>
            <person name="Varaljay V.A."/>
            <person name="Lyon W.J."/>
            <person name="Crouch A.L."/>
            <person name="Drake C.E."/>
            <person name="Hollomon J.M."/>
            <person name="Nadeau L.J."/>
            <person name="Nunn H.S."/>
            <person name="Stevenson B.S."/>
            <person name="Bojanowski C.L."/>
            <person name="Crookes-Goodson W.J."/>
        </authorList>
    </citation>
    <scope>NUCLEOTIDE SEQUENCE [LARGE SCALE GENOMIC DNA]</scope>
    <source>
        <strain evidence="1 2">D216</strain>
    </source>
</reference>
<gene>
    <name evidence="1" type="ORF">E0L32_000926</name>
</gene>
<name>A0A507B5W4_9PEZI</name>
<dbReference type="GeneID" id="41968373"/>
<organism evidence="1 2">
    <name type="scientific">Thyridium curvatum</name>
    <dbReference type="NCBI Taxonomy" id="1093900"/>
    <lineage>
        <taxon>Eukaryota</taxon>
        <taxon>Fungi</taxon>
        <taxon>Dikarya</taxon>
        <taxon>Ascomycota</taxon>
        <taxon>Pezizomycotina</taxon>
        <taxon>Sordariomycetes</taxon>
        <taxon>Sordariomycetidae</taxon>
        <taxon>Thyridiales</taxon>
        <taxon>Thyridiaceae</taxon>
        <taxon>Thyridium</taxon>
    </lineage>
</organism>
<keyword evidence="2" id="KW-1185">Reference proteome</keyword>
<dbReference type="RefSeq" id="XP_030994460.1">
    <property type="nucleotide sequence ID" value="XM_031144222.1"/>
</dbReference>
<evidence type="ECO:0000313" key="1">
    <source>
        <dbReference type="EMBL" id="TPX12749.1"/>
    </source>
</evidence>
<comment type="caution">
    <text evidence="1">The sequence shown here is derived from an EMBL/GenBank/DDBJ whole genome shotgun (WGS) entry which is preliminary data.</text>
</comment>
<dbReference type="EMBL" id="SKBQ01000003">
    <property type="protein sequence ID" value="TPX12749.1"/>
    <property type="molecule type" value="Genomic_DNA"/>
</dbReference>
<dbReference type="OrthoDB" id="4940800at2759"/>
<proteinExistence type="predicted"/>
<dbReference type="Proteomes" id="UP000319257">
    <property type="component" value="Unassembled WGS sequence"/>
</dbReference>
<accession>A0A507B5W4</accession>
<dbReference type="AlphaFoldDB" id="A0A507B5W4"/>
<dbReference type="InParanoid" id="A0A507B5W4"/>
<protein>
    <submittedName>
        <fullName evidence="1">Uncharacterized protein</fullName>
    </submittedName>
</protein>
<evidence type="ECO:0000313" key="2">
    <source>
        <dbReference type="Proteomes" id="UP000319257"/>
    </source>
</evidence>